<reference evidence="1 2" key="1">
    <citation type="submission" date="2020-12" db="EMBL/GenBank/DDBJ databases">
        <title>De novo assembly of Tibetan sheep genome.</title>
        <authorList>
            <person name="Li X."/>
        </authorList>
    </citation>
    <scope>NUCLEOTIDE SEQUENCE [LARGE SCALE GENOMIC DNA]</scope>
    <source>
        <tissue evidence="1">Heart</tissue>
    </source>
</reference>
<comment type="caution">
    <text evidence="1">The sequence shown here is derived from an EMBL/GenBank/DDBJ whole genome shotgun (WGS) entry which is preliminary data.</text>
</comment>
<proteinExistence type="predicted"/>
<dbReference type="Proteomes" id="UP000664991">
    <property type="component" value="Unassembled WGS sequence"/>
</dbReference>
<protein>
    <submittedName>
        <fullName evidence="1">Uncharacterized protein</fullName>
    </submittedName>
</protein>
<organism evidence="1 2">
    <name type="scientific">Ovis aries</name>
    <name type="common">Sheep</name>
    <dbReference type="NCBI Taxonomy" id="9940"/>
    <lineage>
        <taxon>Eukaryota</taxon>
        <taxon>Metazoa</taxon>
        <taxon>Chordata</taxon>
        <taxon>Craniata</taxon>
        <taxon>Vertebrata</taxon>
        <taxon>Euteleostomi</taxon>
        <taxon>Mammalia</taxon>
        <taxon>Eutheria</taxon>
        <taxon>Laurasiatheria</taxon>
        <taxon>Artiodactyla</taxon>
        <taxon>Ruminantia</taxon>
        <taxon>Pecora</taxon>
        <taxon>Bovidae</taxon>
        <taxon>Caprinae</taxon>
        <taxon>Ovis</taxon>
    </lineage>
</organism>
<accession>A0A836D0K7</accession>
<dbReference type="EMBL" id="JAEMGP010000009">
    <property type="protein sequence ID" value="KAG5205093.1"/>
    <property type="molecule type" value="Genomic_DNA"/>
</dbReference>
<evidence type="ECO:0000313" key="2">
    <source>
        <dbReference type="Proteomes" id="UP000664991"/>
    </source>
</evidence>
<evidence type="ECO:0000313" key="1">
    <source>
        <dbReference type="EMBL" id="KAG5205093.1"/>
    </source>
</evidence>
<name>A0A836D0K7_SHEEP</name>
<sequence length="97" mass="10707">MTLVHNGASDGGTIGAERSVLEKKIIFYSFSRALEGVKLYAIILPESANSFQTRITSQVILKINWALSVQRKGLELNDKERQSTEGQQILCIVEASP</sequence>
<gene>
    <name evidence="1" type="ORF">JEQ12_019538</name>
</gene>
<dbReference type="AlphaFoldDB" id="A0A836D0K7"/>